<evidence type="ECO:0000256" key="4">
    <source>
        <dbReference type="ARBA" id="ARBA00016377"/>
    </source>
</evidence>
<gene>
    <name evidence="9" type="ORF">GCM10023149_13620</name>
</gene>
<sequence>MPFDTAGKVWTLLNEEDISPSHWFPLVKHTVRLANGKVIDDYYFSPLGDVAQVLAITANNEVVLVKQYKHALGQILLELPGGMQQKNKSIIESAINELEEETGIKTTSERLIPLGKIANNPTKLNQVTYGFLLFDAEINTVQKLDETEEIEVVLMPAPEVLRQAMSGEIWVTDSLNFILKTALRYPDIFELKALL</sequence>
<keyword evidence="5 9" id="KW-0378">Hydrolase</keyword>
<comment type="catalytic activity">
    <reaction evidence="1">
        <text>GDP-alpha-D-mannose + H2O = alpha-D-mannose 1-phosphate + GMP + 2 H(+)</text>
        <dbReference type="Rhea" id="RHEA:27978"/>
        <dbReference type="ChEBI" id="CHEBI:15377"/>
        <dbReference type="ChEBI" id="CHEBI:15378"/>
        <dbReference type="ChEBI" id="CHEBI:57527"/>
        <dbReference type="ChEBI" id="CHEBI:58115"/>
        <dbReference type="ChEBI" id="CHEBI:58409"/>
    </reaction>
</comment>
<evidence type="ECO:0000256" key="6">
    <source>
        <dbReference type="ARBA" id="ARBA00032162"/>
    </source>
</evidence>
<dbReference type="RefSeq" id="WP_345210266.1">
    <property type="nucleotide sequence ID" value="NZ_BAABFT010000003.1"/>
</dbReference>
<dbReference type="PROSITE" id="PS51462">
    <property type="entry name" value="NUDIX"/>
    <property type="match status" value="1"/>
</dbReference>
<dbReference type="PANTHER" id="PTHR11839">
    <property type="entry name" value="UDP/ADP-SUGAR PYROPHOSPHATASE"/>
    <property type="match status" value="1"/>
</dbReference>
<evidence type="ECO:0000256" key="5">
    <source>
        <dbReference type="ARBA" id="ARBA00022801"/>
    </source>
</evidence>
<evidence type="ECO:0000313" key="10">
    <source>
        <dbReference type="Proteomes" id="UP001500582"/>
    </source>
</evidence>
<dbReference type="GO" id="GO:0016787">
    <property type="term" value="F:hydrolase activity"/>
    <property type="evidence" value="ECO:0007669"/>
    <property type="project" value="UniProtKB-KW"/>
</dbReference>
<proteinExistence type="inferred from homology"/>
<reference evidence="10" key="1">
    <citation type="journal article" date="2019" name="Int. J. Syst. Evol. Microbiol.">
        <title>The Global Catalogue of Microorganisms (GCM) 10K type strain sequencing project: providing services to taxonomists for standard genome sequencing and annotation.</title>
        <authorList>
            <consortium name="The Broad Institute Genomics Platform"/>
            <consortium name="The Broad Institute Genome Sequencing Center for Infectious Disease"/>
            <person name="Wu L."/>
            <person name="Ma J."/>
        </authorList>
    </citation>
    <scope>NUCLEOTIDE SEQUENCE [LARGE SCALE GENOMIC DNA]</scope>
    <source>
        <strain evidence="10">JCM 17705</strain>
    </source>
</reference>
<dbReference type="InterPro" id="IPR015797">
    <property type="entry name" value="NUDIX_hydrolase-like_dom_sf"/>
</dbReference>
<dbReference type="PANTHER" id="PTHR11839:SF18">
    <property type="entry name" value="NUDIX HYDROLASE DOMAIN-CONTAINING PROTEIN"/>
    <property type="match status" value="1"/>
</dbReference>
<evidence type="ECO:0000256" key="3">
    <source>
        <dbReference type="ARBA" id="ARBA00007275"/>
    </source>
</evidence>
<dbReference type="Proteomes" id="UP001500582">
    <property type="component" value="Unassembled WGS sequence"/>
</dbReference>
<evidence type="ECO:0000256" key="2">
    <source>
        <dbReference type="ARBA" id="ARBA00001946"/>
    </source>
</evidence>
<comment type="caution">
    <text evidence="9">The sequence shown here is derived from an EMBL/GenBank/DDBJ whole genome shotgun (WGS) entry which is preliminary data.</text>
</comment>
<evidence type="ECO:0000256" key="7">
    <source>
        <dbReference type="ARBA" id="ARBA00032272"/>
    </source>
</evidence>
<feature type="domain" description="Nudix hydrolase" evidence="8">
    <location>
        <begin position="46"/>
        <end position="177"/>
    </location>
</feature>
<dbReference type="Pfam" id="PF00293">
    <property type="entry name" value="NUDIX"/>
    <property type="match status" value="1"/>
</dbReference>
<accession>A0ABP8G3H7</accession>
<comment type="similarity">
    <text evidence="3">Belongs to the Nudix hydrolase family. NudK subfamily.</text>
</comment>
<dbReference type="CDD" id="cd03424">
    <property type="entry name" value="NUDIX_ADPRase_Nudt5_UGPPase_Nudt14"/>
    <property type="match status" value="1"/>
</dbReference>
<dbReference type="SUPFAM" id="SSF55811">
    <property type="entry name" value="Nudix"/>
    <property type="match status" value="1"/>
</dbReference>
<dbReference type="Gene3D" id="3.90.79.10">
    <property type="entry name" value="Nucleoside Triphosphate Pyrophosphohydrolase"/>
    <property type="match status" value="1"/>
</dbReference>
<dbReference type="EMBL" id="BAABFT010000003">
    <property type="protein sequence ID" value="GAA4316589.1"/>
    <property type="molecule type" value="Genomic_DNA"/>
</dbReference>
<dbReference type="InterPro" id="IPR000086">
    <property type="entry name" value="NUDIX_hydrolase_dom"/>
</dbReference>
<comment type="cofactor">
    <cofactor evidence="2">
        <name>Mg(2+)</name>
        <dbReference type="ChEBI" id="CHEBI:18420"/>
    </cofactor>
</comment>
<evidence type="ECO:0000313" key="9">
    <source>
        <dbReference type="EMBL" id="GAA4316589.1"/>
    </source>
</evidence>
<protein>
    <recommendedName>
        <fullName evidence="4">GDP-mannose pyrophosphatase</fullName>
    </recommendedName>
    <alternativeName>
        <fullName evidence="6">GDP-mannose hydrolase</fullName>
    </alternativeName>
    <alternativeName>
        <fullName evidence="7">GDPMK</fullName>
    </alternativeName>
</protein>
<organism evidence="9 10">
    <name type="scientific">Mucilaginibacter gynuensis</name>
    <dbReference type="NCBI Taxonomy" id="1302236"/>
    <lineage>
        <taxon>Bacteria</taxon>
        <taxon>Pseudomonadati</taxon>
        <taxon>Bacteroidota</taxon>
        <taxon>Sphingobacteriia</taxon>
        <taxon>Sphingobacteriales</taxon>
        <taxon>Sphingobacteriaceae</taxon>
        <taxon>Mucilaginibacter</taxon>
    </lineage>
</organism>
<keyword evidence="10" id="KW-1185">Reference proteome</keyword>
<evidence type="ECO:0000256" key="1">
    <source>
        <dbReference type="ARBA" id="ARBA00000847"/>
    </source>
</evidence>
<name>A0ABP8G3H7_9SPHI</name>
<evidence type="ECO:0000259" key="8">
    <source>
        <dbReference type="PROSITE" id="PS51462"/>
    </source>
</evidence>